<dbReference type="Proteomes" id="UP000552757">
    <property type="component" value="Unassembled WGS sequence"/>
</dbReference>
<organism evidence="2 3">
    <name type="scientific">Sphingobium fontiphilum</name>
    <dbReference type="NCBI Taxonomy" id="944425"/>
    <lineage>
        <taxon>Bacteria</taxon>
        <taxon>Pseudomonadati</taxon>
        <taxon>Pseudomonadota</taxon>
        <taxon>Alphaproteobacteria</taxon>
        <taxon>Sphingomonadales</taxon>
        <taxon>Sphingomonadaceae</taxon>
        <taxon>Sphingobium</taxon>
    </lineage>
</organism>
<sequence>MMDIAELRRQHDEISLIAAQLGEAVSDESAPRQVARLRWQLARLLMTHLALEDRLLYPATVHSSDDDTRKTAAALQQEMGDLAARFSSYMTAWSDDRILREWSAFCTQTRAMLTALADRVDSENRILYPLLIRAAADNPRRKAS</sequence>
<evidence type="ECO:0000259" key="1">
    <source>
        <dbReference type="Pfam" id="PF01814"/>
    </source>
</evidence>
<gene>
    <name evidence="2" type="ORF">GGR44_002705</name>
</gene>
<keyword evidence="3" id="KW-1185">Reference proteome</keyword>
<protein>
    <submittedName>
        <fullName evidence="2">Iron-sulfur cluster repair protein YtfE (RIC family)</fullName>
    </submittedName>
</protein>
<reference evidence="2 3" key="1">
    <citation type="submission" date="2020-08" db="EMBL/GenBank/DDBJ databases">
        <title>Genomic Encyclopedia of Type Strains, Phase IV (KMG-IV): sequencing the most valuable type-strain genomes for metagenomic binning, comparative biology and taxonomic classification.</title>
        <authorList>
            <person name="Goeker M."/>
        </authorList>
    </citation>
    <scope>NUCLEOTIDE SEQUENCE [LARGE SCALE GENOMIC DNA]</scope>
    <source>
        <strain evidence="2 3">DSM 29348</strain>
    </source>
</reference>
<feature type="domain" description="Hemerythrin-like" evidence="1">
    <location>
        <begin position="4"/>
        <end position="131"/>
    </location>
</feature>
<dbReference type="EMBL" id="JACIEB010000006">
    <property type="protein sequence ID" value="MBB3983025.1"/>
    <property type="molecule type" value="Genomic_DNA"/>
</dbReference>
<dbReference type="Pfam" id="PF01814">
    <property type="entry name" value="Hemerythrin"/>
    <property type="match status" value="1"/>
</dbReference>
<accession>A0A7W6DLU5</accession>
<evidence type="ECO:0000313" key="2">
    <source>
        <dbReference type="EMBL" id="MBB3983025.1"/>
    </source>
</evidence>
<dbReference type="Gene3D" id="1.20.120.520">
    <property type="entry name" value="nmb1532 protein domain like"/>
    <property type="match status" value="1"/>
</dbReference>
<evidence type="ECO:0000313" key="3">
    <source>
        <dbReference type="Proteomes" id="UP000552757"/>
    </source>
</evidence>
<comment type="caution">
    <text evidence="2">The sequence shown here is derived from an EMBL/GenBank/DDBJ whole genome shotgun (WGS) entry which is preliminary data.</text>
</comment>
<dbReference type="AlphaFoldDB" id="A0A7W6DLU5"/>
<dbReference type="InterPro" id="IPR012312">
    <property type="entry name" value="Hemerythrin-like"/>
</dbReference>
<proteinExistence type="predicted"/>
<name>A0A7W6DLU5_9SPHN</name>